<sequence length="235" mass="23826">PLVLILGLGSFPKKSLELSGDPTNGLDYEPKTRVDVSVVTGAIVRAAVGWLIGGGNVDETNGCPSDEVRPGSACTTDSSECSTFSSVVPAVLVSPKLFAYCDPLSAGALLSFNSDGFQGESVCRQKGVRARRLRRSSAVALAGLAVSPAPAAPGKAAAGRSTGAAALAAVAAWDAAAAAAPREREASAGPFPEEEADDAVLPMRAGAAFVSSRRRRRGAPSQSFVGGGEREQGGR</sequence>
<evidence type="ECO:0000313" key="2">
    <source>
        <dbReference type="EMBL" id="KAG5460591.1"/>
    </source>
</evidence>
<reference evidence="2 3" key="1">
    <citation type="journal article" name="Sci. Rep.">
        <title>Genome-scale phylogenetic analyses confirm Olpidium as the closest living zoosporic fungus to the non-flagellated, terrestrial fungi.</title>
        <authorList>
            <person name="Chang Y."/>
            <person name="Rochon D."/>
            <person name="Sekimoto S."/>
            <person name="Wang Y."/>
            <person name="Chovatia M."/>
            <person name="Sandor L."/>
            <person name="Salamov A."/>
            <person name="Grigoriev I.V."/>
            <person name="Stajich J.E."/>
            <person name="Spatafora J.W."/>
        </authorList>
    </citation>
    <scope>NUCLEOTIDE SEQUENCE [LARGE SCALE GENOMIC DNA]</scope>
    <source>
        <strain evidence="2">S191</strain>
    </source>
</reference>
<dbReference type="Proteomes" id="UP000673691">
    <property type="component" value="Unassembled WGS sequence"/>
</dbReference>
<evidence type="ECO:0000256" key="1">
    <source>
        <dbReference type="SAM" id="MobiDB-lite"/>
    </source>
</evidence>
<keyword evidence="3" id="KW-1185">Reference proteome</keyword>
<organism evidence="2 3">
    <name type="scientific">Olpidium bornovanus</name>
    <dbReference type="NCBI Taxonomy" id="278681"/>
    <lineage>
        <taxon>Eukaryota</taxon>
        <taxon>Fungi</taxon>
        <taxon>Fungi incertae sedis</taxon>
        <taxon>Olpidiomycota</taxon>
        <taxon>Olpidiomycotina</taxon>
        <taxon>Olpidiomycetes</taxon>
        <taxon>Olpidiales</taxon>
        <taxon>Olpidiaceae</taxon>
        <taxon>Olpidium</taxon>
    </lineage>
</organism>
<feature type="non-terminal residue" evidence="2">
    <location>
        <position position="1"/>
    </location>
</feature>
<gene>
    <name evidence="2" type="ORF">BJ554DRAFT_7343</name>
</gene>
<comment type="caution">
    <text evidence="2">The sequence shown here is derived from an EMBL/GenBank/DDBJ whole genome shotgun (WGS) entry which is preliminary data.</text>
</comment>
<proteinExistence type="predicted"/>
<protein>
    <submittedName>
        <fullName evidence="2">Uncharacterized protein</fullName>
    </submittedName>
</protein>
<accession>A0A8H7ZWC4</accession>
<dbReference type="AlphaFoldDB" id="A0A8H7ZWC4"/>
<dbReference type="EMBL" id="JAEFCI010004989">
    <property type="protein sequence ID" value="KAG5460591.1"/>
    <property type="molecule type" value="Genomic_DNA"/>
</dbReference>
<feature type="region of interest" description="Disordered" evidence="1">
    <location>
        <begin position="181"/>
        <end position="235"/>
    </location>
</feature>
<name>A0A8H7ZWC4_9FUNG</name>
<evidence type="ECO:0000313" key="3">
    <source>
        <dbReference type="Proteomes" id="UP000673691"/>
    </source>
</evidence>